<dbReference type="Gene3D" id="3.40.50.300">
    <property type="entry name" value="P-loop containing nucleotide triphosphate hydrolases"/>
    <property type="match status" value="1"/>
</dbReference>
<dbReference type="EMBL" id="WMBF01000121">
    <property type="protein sequence ID" value="MBW5422638.1"/>
    <property type="molecule type" value="Genomic_DNA"/>
</dbReference>
<accession>A0ABS6YMJ8</accession>
<gene>
    <name evidence="1" type="ORF">GKQ77_13875</name>
</gene>
<proteinExistence type="predicted"/>
<keyword evidence="2" id="KW-1185">Reference proteome</keyword>
<dbReference type="PANTHER" id="PTHR43394:SF1">
    <property type="entry name" value="ATP-BINDING CASSETTE SUB-FAMILY B MEMBER 10, MITOCHONDRIAL"/>
    <property type="match status" value="1"/>
</dbReference>
<dbReference type="InterPro" id="IPR039421">
    <property type="entry name" value="Type_1_exporter"/>
</dbReference>
<dbReference type="SUPFAM" id="SSF52540">
    <property type="entry name" value="P-loop containing nucleoside triphosphate hydrolases"/>
    <property type="match status" value="1"/>
</dbReference>
<protein>
    <recommendedName>
        <fullName evidence="3">ABC transporter ATP-binding protein</fullName>
    </recommendedName>
</protein>
<organism evidence="1 2">
    <name type="scientific">Streptomyces anatolicus</name>
    <dbReference type="NCBI Taxonomy" id="2675858"/>
    <lineage>
        <taxon>Bacteria</taxon>
        <taxon>Bacillati</taxon>
        <taxon>Actinomycetota</taxon>
        <taxon>Actinomycetes</taxon>
        <taxon>Kitasatosporales</taxon>
        <taxon>Streptomycetaceae</taxon>
        <taxon>Streptomyces</taxon>
    </lineage>
</organism>
<evidence type="ECO:0008006" key="3">
    <source>
        <dbReference type="Google" id="ProtNLM"/>
    </source>
</evidence>
<comment type="caution">
    <text evidence="1">The sequence shown here is derived from an EMBL/GenBank/DDBJ whole genome shotgun (WGS) entry which is preliminary data.</text>
</comment>
<evidence type="ECO:0000313" key="2">
    <source>
        <dbReference type="Proteomes" id="UP001197114"/>
    </source>
</evidence>
<evidence type="ECO:0000313" key="1">
    <source>
        <dbReference type="EMBL" id="MBW5422638.1"/>
    </source>
</evidence>
<dbReference type="Proteomes" id="UP001197114">
    <property type="component" value="Unassembled WGS sequence"/>
</dbReference>
<dbReference type="InterPro" id="IPR027417">
    <property type="entry name" value="P-loop_NTPase"/>
</dbReference>
<reference evidence="1 2" key="1">
    <citation type="submission" date="2019-11" db="EMBL/GenBank/DDBJ databases">
        <authorList>
            <person name="Ay H."/>
        </authorList>
    </citation>
    <scope>NUCLEOTIDE SEQUENCE [LARGE SCALE GENOMIC DNA]</scope>
    <source>
        <strain evidence="1 2">BG9H</strain>
    </source>
</reference>
<dbReference type="RefSeq" id="WP_219689038.1">
    <property type="nucleotide sequence ID" value="NZ_WMBF01000121.1"/>
</dbReference>
<sequence>MCCQARPGSLLISHRLGAVRDADRIIVPADGRITEEGSHAELLDEGGTYARLFTVQANGYQH</sequence>
<name>A0ABS6YMJ8_9ACTN</name>
<dbReference type="PANTHER" id="PTHR43394">
    <property type="entry name" value="ATP-DEPENDENT PERMEASE MDL1, MITOCHONDRIAL"/>
    <property type="match status" value="1"/>
</dbReference>